<evidence type="ECO:0000256" key="1">
    <source>
        <dbReference type="ARBA" id="ARBA00023242"/>
    </source>
</evidence>
<feature type="compositionally biased region" description="Acidic residues" evidence="3">
    <location>
        <begin position="161"/>
        <end position="176"/>
    </location>
</feature>
<dbReference type="PROSITE" id="PS51667">
    <property type="entry name" value="WRC"/>
    <property type="match status" value="1"/>
</dbReference>
<evidence type="ECO:0000313" key="6">
    <source>
        <dbReference type="Proteomes" id="UP000027120"/>
    </source>
</evidence>
<evidence type="ECO:0000256" key="2">
    <source>
        <dbReference type="PROSITE-ProRule" id="PRU01002"/>
    </source>
</evidence>
<keyword evidence="6" id="KW-1185">Reference proteome</keyword>
<dbReference type="EMBL" id="KK784890">
    <property type="protein sequence ID" value="KDO70904.1"/>
    <property type="molecule type" value="Genomic_DNA"/>
</dbReference>
<proteinExistence type="predicted"/>
<accession>A0A067FU33</accession>
<feature type="region of interest" description="Disordered" evidence="3">
    <location>
        <begin position="124"/>
        <end position="206"/>
    </location>
</feature>
<feature type="domain" description="WRC" evidence="4">
    <location>
        <begin position="202"/>
        <end position="246"/>
    </location>
</feature>
<dbReference type="InterPro" id="IPR014977">
    <property type="entry name" value="WRC_dom"/>
</dbReference>
<gene>
    <name evidence="5" type="ORF">CISIN_1g019760mg</name>
</gene>
<feature type="compositionally biased region" description="Polar residues" evidence="3">
    <location>
        <begin position="53"/>
        <end position="70"/>
    </location>
</feature>
<dbReference type="AlphaFoldDB" id="A0A067FU33"/>
<keyword evidence="1" id="KW-0539">Nucleus</keyword>
<feature type="region of interest" description="Disordered" evidence="3">
    <location>
        <begin position="1"/>
        <end position="92"/>
    </location>
</feature>
<dbReference type="Pfam" id="PF08879">
    <property type="entry name" value="WRC"/>
    <property type="match status" value="1"/>
</dbReference>
<dbReference type="PANTHER" id="PTHR34122:SF1">
    <property type="entry name" value="EXPRESSED PROTEIN"/>
    <property type="match status" value="1"/>
</dbReference>
<feature type="compositionally biased region" description="Low complexity" evidence="3">
    <location>
        <begin position="240"/>
        <end position="279"/>
    </location>
</feature>
<dbReference type="Proteomes" id="UP000027120">
    <property type="component" value="Unassembled WGS sequence"/>
</dbReference>
<comment type="caution">
    <text evidence="2">Lacks conserved residue(s) required for the propagation of feature annotation.</text>
</comment>
<feature type="compositionally biased region" description="Low complexity" evidence="3">
    <location>
        <begin position="9"/>
        <end position="24"/>
    </location>
</feature>
<dbReference type="STRING" id="2711.A0A067FU33"/>
<name>A0A067FU33_CITSI</name>
<dbReference type="PaxDb" id="2711-XP_006492848.1"/>
<evidence type="ECO:0000256" key="3">
    <source>
        <dbReference type="SAM" id="MobiDB-lite"/>
    </source>
</evidence>
<organism evidence="5 6">
    <name type="scientific">Citrus sinensis</name>
    <name type="common">Sweet orange</name>
    <name type="synonym">Citrus aurantium var. sinensis</name>
    <dbReference type="NCBI Taxonomy" id="2711"/>
    <lineage>
        <taxon>Eukaryota</taxon>
        <taxon>Viridiplantae</taxon>
        <taxon>Streptophyta</taxon>
        <taxon>Embryophyta</taxon>
        <taxon>Tracheophyta</taxon>
        <taxon>Spermatophyta</taxon>
        <taxon>Magnoliopsida</taxon>
        <taxon>eudicotyledons</taxon>
        <taxon>Gunneridae</taxon>
        <taxon>Pentapetalae</taxon>
        <taxon>rosids</taxon>
        <taxon>malvids</taxon>
        <taxon>Sapindales</taxon>
        <taxon>Rutaceae</taxon>
        <taxon>Aurantioideae</taxon>
        <taxon>Citrus</taxon>
    </lineage>
</organism>
<protein>
    <recommendedName>
        <fullName evidence="4">WRC domain-containing protein</fullName>
    </recommendedName>
</protein>
<feature type="region of interest" description="Disordered" evidence="3">
    <location>
        <begin position="240"/>
        <end position="300"/>
    </location>
</feature>
<evidence type="ECO:0000259" key="4">
    <source>
        <dbReference type="PROSITE" id="PS51667"/>
    </source>
</evidence>
<reference evidence="5 6" key="1">
    <citation type="submission" date="2014-04" db="EMBL/GenBank/DDBJ databases">
        <authorList>
            <consortium name="International Citrus Genome Consortium"/>
            <person name="Gmitter F."/>
            <person name="Chen C."/>
            <person name="Farmerie W."/>
            <person name="Harkins T."/>
            <person name="Desany B."/>
            <person name="Mohiuddin M."/>
            <person name="Kodira C."/>
            <person name="Borodovsky M."/>
            <person name="Lomsadze A."/>
            <person name="Burns P."/>
            <person name="Jenkins J."/>
            <person name="Prochnik S."/>
            <person name="Shu S."/>
            <person name="Chapman J."/>
            <person name="Pitluck S."/>
            <person name="Schmutz J."/>
            <person name="Rokhsar D."/>
        </authorList>
    </citation>
    <scope>NUCLEOTIDE SEQUENCE</scope>
</reference>
<evidence type="ECO:0000313" key="5">
    <source>
        <dbReference type="EMBL" id="KDO70904.1"/>
    </source>
</evidence>
<feature type="compositionally biased region" description="Basic and acidic residues" evidence="3">
    <location>
        <begin position="134"/>
        <end position="143"/>
    </location>
</feature>
<dbReference type="eggNOG" id="ENOG502R42A">
    <property type="taxonomic scope" value="Eukaryota"/>
</dbReference>
<sequence length="336" mass="36878">MRIRKRQVPLPLSSLSPIPISSDPHYNGSPVVQLHPGHDPHQNLPQQADAVCSQPSDHSNQPIGSGNTLDQMDKDCLVLEDENGEKSDDSRKNSILGAEIAAAGVLSQLSSSHHVVGRWREGEKAFPLKKRSSRRENDEDNFKKMKTKLNNKKFAGNDQQEQGEQEEEEEQEEQEEREVTKESVDNNSTSSKNKRGTKGGAIMEGSRCSRVNGRGWRCCQQTLVGYSLCEHHLGKGRLRSMNSVRSRSSNLGSSASSNKSTATTAAATNKPAISSSPSSTTLQESKMKQELVSDDDEKPLMMSAKKRVKLGMVKARSISSLLGQKDNNDIIAADNI</sequence>
<dbReference type="PANTHER" id="PTHR34122">
    <property type="entry name" value="EXPRESSED PROTEIN-RELATED"/>
    <property type="match status" value="1"/>
</dbReference>